<comment type="catalytic activity">
    <reaction evidence="9 10">
        <text>D-gluconate + ATP = 6-phospho-D-gluconate + ADP + H(+)</text>
        <dbReference type="Rhea" id="RHEA:19433"/>
        <dbReference type="ChEBI" id="CHEBI:15378"/>
        <dbReference type="ChEBI" id="CHEBI:18391"/>
        <dbReference type="ChEBI" id="CHEBI:30616"/>
        <dbReference type="ChEBI" id="CHEBI:58759"/>
        <dbReference type="ChEBI" id="CHEBI:456216"/>
        <dbReference type="EC" id="2.7.1.12"/>
    </reaction>
</comment>
<dbReference type="RefSeq" id="WP_013378019.1">
    <property type="nucleotide sequence ID" value="NC_014623.1"/>
</dbReference>
<dbReference type="NCBIfam" id="TIGR01313">
    <property type="entry name" value="therm_gnt_kin"/>
    <property type="match status" value="1"/>
</dbReference>
<dbReference type="EC" id="2.7.1.12" evidence="3 10"/>
<organism evidence="11 12">
    <name type="scientific">Stigmatella aurantiaca (strain DW4/3-1)</name>
    <dbReference type="NCBI Taxonomy" id="378806"/>
    <lineage>
        <taxon>Bacteria</taxon>
        <taxon>Pseudomonadati</taxon>
        <taxon>Myxococcota</taxon>
        <taxon>Myxococcia</taxon>
        <taxon>Myxococcales</taxon>
        <taxon>Cystobacterineae</taxon>
        <taxon>Archangiaceae</taxon>
        <taxon>Stigmatella</taxon>
    </lineage>
</organism>
<dbReference type="OrthoDB" id="9800332at2"/>
<keyword evidence="12" id="KW-1185">Reference proteome</keyword>
<evidence type="ECO:0000256" key="2">
    <source>
        <dbReference type="ARBA" id="ARBA00008420"/>
    </source>
</evidence>
<evidence type="ECO:0000256" key="9">
    <source>
        <dbReference type="ARBA" id="ARBA00048090"/>
    </source>
</evidence>
<dbReference type="STRING" id="378806.STAUR_7783"/>
<evidence type="ECO:0000256" key="8">
    <source>
        <dbReference type="ARBA" id="ARBA00023064"/>
    </source>
</evidence>
<dbReference type="PANTHER" id="PTHR43442:SF3">
    <property type="entry name" value="GLUCONOKINASE-RELATED"/>
    <property type="match status" value="1"/>
</dbReference>
<dbReference type="Pfam" id="PF13671">
    <property type="entry name" value="AAA_33"/>
    <property type="match status" value="1"/>
</dbReference>
<dbReference type="HOGENOM" id="CLU_077168_4_1_7"/>
<dbReference type="KEGG" id="sur:STAUR_7783"/>
<evidence type="ECO:0000256" key="7">
    <source>
        <dbReference type="ARBA" id="ARBA00022840"/>
    </source>
</evidence>
<dbReference type="AlphaFoldDB" id="E3FLT9"/>
<evidence type="ECO:0000256" key="3">
    <source>
        <dbReference type="ARBA" id="ARBA00012054"/>
    </source>
</evidence>
<keyword evidence="8" id="KW-0311">Gluconate utilization</keyword>
<dbReference type="CDD" id="cd02021">
    <property type="entry name" value="GntK"/>
    <property type="match status" value="1"/>
</dbReference>
<evidence type="ECO:0000313" key="11">
    <source>
        <dbReference type="EMBL" id="ADO75538.1"/>
    </source>
</evidence>
<keyword evidence="7 10" id="KW-0067">ATP-binding</keyword>
<keyword evidence="5 10" id="KW-0547">Nucleotide-binding</keyword>
<protein>
    <recommendedName>
        <fullName evidence="3 10">Gluconokinase</fullName>
        <ecNumber evidence="3 10">2.7.1.12</ecNumber>
    </recommendedName>
</protein>
<dbReference type="PANTHER" id="PTHR43442">
    <property type="entry name" value="GLUCONOKINASE-RELATED"/>
    <property type="match status" value="1"/>
</dbReference>
<evidence type="ECO:0000256" key="10">
    <source>
        <dbReference type="RuleBase" id="RU363066"/>
    </source>
</evidence>
<dbReference type="eggNOG" id="COG3265">
    <property type="taxonomic scope" value="Bacteria"/>
</dbReference>
<dbReference type="InterPro" id="IPR006001">
    <property type="entry name" value="Therm_gnt_kin"/>
</dbReference>
<dbReference type="GO" id="GO:0005737">
    <property type="term" value="C:cytoplasm"/>
    <property type="evidence" value="ECO:0007669"/>
    <property type="project" value="TreeGrafter"/>
</dbReference>
<evidence type="ECO:0000256" key="5">
    <source>
        <dbReference type="ARBA" id="ARBA00022741"/>
    </source>
</evidence>
<name>E3FLT9_STIAD</name>
<gene>
    <name evidence="11" type="primary">idnK</name>
    <name evidence="11" type="ordered locus">STAUR_7783</name>
</gene>
<dbReference type="GO" id="GO:0046316">
    <property type="term" value="F:gluconokinase activity"/>
    <property type="evidence" value="ECO:0007669"/>
    <property type="project" value="UniProtKB-EC"/>
</dbReference>
<evidence type="ECO:0000256" key="4">
    <source>
        <dbReference type="ARBA" id="ARBA00022679"/>
    </source>
</evidence>
<accession>E3FLT9</accession>
<comment type="similarity">
    <text evidence="2 10">Belongs to the gluconokinase GntK/GntV family.</text>
</comment>
<dbReference type="Gene3D" id="3.40.50.300">
    <property type="entry name" value="P-loop containing nucleotide triphosphate hydrolases"/>
    <property type="match status" value="1"/>
</dbReference>
<comment type="pathway">
    <text evidence="1">Carbohydrate acid metabolism.</text>
</comment>
<dbReference type="GO" id="GO:0005524">
    <property type="term" value="F:ATP binding"/>
    <property type="evidence" value="ECO:0007669"/>
    <property type="project" value="UniProtKB-KW"/>
</dbReference>
<keyword evidence="4 10" id="KW-0808">Transferase</keyword>
<dbReference type="Proteomes" id="UP000001351">
    <property type="component" value="Chromosome"/>
</dbReference>
<evidence type="ECO:0000256" key="6">
    <source>
        <dbReference type="ARBA" id="ARBA00022777"/>
    </source>
</evidence>
<proteinExistence type="inferred from homology"/>
<evidence type="ECO:0000313" key="12">
    <source>
        <dbReference type="Proteomes" id="UP000001351"/>
    </source>
</evidence>
<dbReference type="InterPro" id="IPR027417">
    <property type="entry name" value="P-loop_NTPase"/>
</dbReference>
<dbReference type="GO" id="GO:0019521">
    <property type="term" value="P:D-gluconate metabolic process"/>
    <property type="evidence" value="ECO:0007669"/>
    <property type="project" value="UniProtKB-KW"/>
</dbReference>
<sequence>MVVILMGVSGVGKTTIGHLLAQALGWRFLEGDDVHPPENIAKMHAGVPLTDADRAPWLDKLRALLSEAIARGENVVLACSALRASYRQVLSVDPVQVRWVYLKGPQTLIAQRLMGRQGHFMPPSLLDSQFNVLEEPAEALGVDVSQGPQAVVAEIRAGLGV</sequence>
<evidence type="ECO:0000256" key="1">
    <source>
        <dbReference type="ARBA" id="ARBA00004761"/>
    </source>
</evidence>
<reference evidence="11 12" key="1">
    <citation type="journal article" date="2011" name="Mol. Biol. Evol.">
        <title>Comparative genomic analysis of fruiting body formation in Myxococcales.</title>
        <authorList>
            <person name="Huntley S."/>
            <person name="Hamann N."/>
            <person name="Wegener-Feldbrugge S."/>
            <person name="Treuner-Lange A."/>
            <person name="Kube M."/>
            <person name="Reinhardt R."/>
            <person name="Klages S."/>
            <person name="Muller R."/>
            <person name="Ronning C.M."/>
            <person name="Nierman W.C."/>
            <person name="Sogaard-Andersen L."/>
        </authorList>
    </citation>
    <scope>NUCLEOTIDE SEQUENCE [LARGE SCALE GENOMIC DNA]</scope>
    <source>
        <strain evidence="11 12">DW4/3-1</strain>
    </source>
</reference>
<dbReference type="EMBL" id="CP002271">
    <property type="protein sequence ID" value="ADO75538.1"/>
    <property type="molecule type" value="Genomic_DNA"/>
</dbReference>
<dbReference type="FunFam" id="3.40.50.300:FF:000522">
    <property type="entry name" value="Gluconokinase"/>
    <property type="match status" value="1"/>
</dbReference>
<keyword evidence="6 10" id="KW-0418">Kinase</keyword>
<dbReference type="SUPFAM" id="SSF52540">
    <property type="entry name" value="P-loop containing nucleoside triphosphate hydrolases"/>
    <property type="match status" value="1"/>
</dbReference>